<evidence type="ECO:0000313" key="2">
    <source>
        <dbReference type="EMBL" id="AJE47847.1"/>
    </source>
</evidence>
<proteinExistence type="inferred from homology"/>
<dbReference type="PANTHER" id="PTHR42760">
    <property type="entry name" value="SHORT-CHAIN DEHYDROGENASES/REDUCTASES FAMILY MEMBER"/>
    <property type="match status" value="1"/>
</dbReference>
<accession>A0A0B5E680</accession>
<comment type="similarity">
    <text evidence="1">Belongs to the short-chain dehydrogenases/reductases (SDR) family.</text>
</comment>
<sequence>MSEPVFSLAGKVAVVTGGASGMGEAITRRFLNSGAKVLVMDLGDQQAAVNAAGAEYFEADVSDPAAIEVALDHAVSLFGKLDIMVNNAGIGIYRPLEEIEPQKAENIFRINALGVIYGMSAASKRMTSGGSIINIGSTSAITGISGLTEYSATKGAVGTATRTAAIELGLRNIRVNAINPGSIKTPMADKERSKLSRSVGAITAMGRQGSPDEIAAAAHFFASDDASYVTGQVITVDGGWTVGTMPQVLDICSKTPL</sequence>
<dbReference type="Proteomes" id="UP000031521">
    <property type="component" value="Chromosome"/>
</dbReference>
<dbReference type="NCBIfam" id="NF005559">
    <property type="entry name" value="PRK07231.1"/>
    <property type="match status" value="1"/>
</dbReference>
<dbReference type="InterPro" id="IPR002347">
    <property type="entry name" value="SDR_fam"/>
</dbReference>
<dbReference type="AlphaFoldDB" id="A0A0B5E680"/>
<dbReference type="KEGG" id="cid:P73_3132"/>
<protein>
    <submittedName>
        <fullName evidence="2">Bacilysin biosynthesis oxidoreductase bacC</fullName>
    </submittedName>
</protein>
<name>A0A0B5E680_9RHOB</name>
<organism evidence="2 3">
    <name type="scientific">Celeribacter indicus</name>
    <dbReference type="NCBI Taxonomy" id="1208324"/>
    <lineage>
        <taxon>Bacteria</taxon>
        <taxon>Pseudomonadati</taxon>
        <taxon>Pseudomonadota</taxon>
        <taxon>Alphaproteobacteria</taxon>
        <taxon>Rhodobacterales</taxon>
        <taxon>Roseobacteraceae</taxon>
        <taxon>Celeribacter</taxon>
    </lineage>
</organism>
<dbReference type="STRING" id="1208324.P73_3132"/>
<dbReference type="GO" id="GO:0016616">
    <property type="term" value="F:oxidoreductase activity, acting on the CH-OH group of donors, NAD or NADP as acceptor"/>
    <property type="evidence" value="ECO:0007669"/>
    <property type="project" value="TreeGrafter"/>
</dbReference>
<evidence type="ECO:0000313" key="3">
    <source>
        <dbReference type="Proteomes" id="UP000031521"/>
    </source>
</evidence>
<dbReference type="SUPFAM" id="SSF51735">
    <property type="entry name" value="NAD(P)-binding Rossmann-fold domains"/>
    <property type="match status" value="1"/>
</dbReference>
<evidence type="ECO:0000256" key="1">
    <source>
        <dbReference type="ARBA" id="ARBA00006484"/>
    </source>
</evidence>
<dbReference type="EMBL" id="CP004393">
    <property type="protein sequence ID" value="AJE47847.1"/>
    <property type="molecule type" value="Genomic_DNA"/>
</dbReference>
<dbReference type="RefSeq" id="WP_074743047.1">
    <property type="nucleotide sequence ID" value="NZ_CP004393.1"/>
</dbReference>
<dbReference type="Pfam" id="PF13561">
    <property type="entry name" value="adh_short_C2"/>
    <property type="match status" value="1"/>
</dbReference>
<dbReference type="InterPro" id="IPR036291">
    <property type="entry name" value="NAD(P)-bd_dom_sf"/>
</dbReference>
<dbReference type="OrthoDB" id="7745792at2"/>
<gene>
    <name evidence="2" type="ORF">P73_3132</name>
</gene>
<dbReference type="HOGENOM" id="CLU_010194_1_0_5"/>
<dbReference type="PRINTS" id="PR00081">
    <property type="entry name" value="GDHRDH"/>
</dbReference>
<dbReference type="PRINTS" id="PR00080">
    <property type="entry name" value="SDRFAMILY"/>
</dbReference>
<dbReference type="CDD" id="cd05233">
    <property type="entry name" value="SDR_c"/>
    <property type="match status" value="1"/>
</dbReference>
<reference evidence="2 3" key="1">
    <citation type="journal article" date="2014" name="Int. J. Syst. Evol. Microbiol.">
        <title>Celeribacter indicus sp. nov., a polycyclic aromatic hydrocarbon-degrading bacterium from deep-sea sediment and reclassification of Huaishuia halophila as Celeribacter halophilus comb. nov.</title>
        <authorList>
            <person name="Lai Q."/>
            <person name="Cao J."/>
            <person name="Yuan J."/>
            <person name="Li F."/>
            <person name="Shao Z."/>
        </authorList>
    </citation>
    <scope>NUCLEOTIDE SEQUENCE [LARGE SCALE GENOMIC DNA]</scope>
    <source>
        <strain evidence="2">P73</strain>
    </source>
</reference>
<dbReference type="Gene3D" id="3.40.50.720">
    <property type="entry name" value="NAD(P)-binding Rossmann-like Domain"/>
    <property type="match status" value="1"/>
</dbReference>
<keyword evidence="3" id="KW-1185">Reference proteome</keyword>
<dbReference type="FunFam" id="3.40.50.720:FF:000084">
    <property type="entry name" value="Short-chain dehydrogenase reductase"/>
    <property type="match status" value="1"/>
</dbReference>